<dbReference type="EMBL" id="PDCK01000043">
    <property type="protein sequence ID" value="PRQ35516.1"/>
    <property type="molecule type" value="Genomic_DNA"/>
</dbReference>
<organism evidence="1 2">
    <name type="scientific">Rosa chinensis</name>
    <name type="common">China rose</name>
    <dbReference type="NCBI Taxonomy" id="74649"/>
    <lineage>
        <taxon>Eukaryota</taxon>
        <taxon>Viridiplantae</taxon>
        <taxon>Streptophyta</taxon>
        <taxon>Embryophyta</taxon>
        <taxon>Tracheophyta</taxon>
        <taxon>Spermatophyta</taxon>
        <taxon>Magnoliopsida</taxon>
        <taxon>eudicotyledons</taxon>
        <taxon>Gunneridae</taxon>
        <taxon>Pentapetalae</taxon>
        <taxon>rosids</taxon>
        <taxon>fabids</taxon>
        <taxon>Rosales</taxon>
        <taxon>Rosaceae</taxon>
        <taxon>Rosoideae</taxon>
        <taxon>Rosoideae incertae sedis</taxon>
        <taxon>Rosa</taxon>
    </lineage>
</organism>
<comment type="caution">
    <text evidence="1">The sequence shown here is derived from an EMBL/GenBank/DDBJ whole genome shotgun (WGS) entry which is preliminary data.</text>
</comment>
<evidence type="ECO:0000313" key="1">
    <source>
        <dbReference type="EMBL" id="PRQ35516.1"/>
    </source>
</evidence>
<dbReference type="Gramene" id="PRQ35516">
    <property type="protein sequence ID" value="PRQ35516"/>
    <property type="gene ID" value="RchiOBHm_Chr5g0080881"/>
</dbReference>
<keyword evidence="2" id="KW-1185">Reference proteome</keyword>
<gene>
    <name evidence="1" type="ORF">RchiOBHm_Chr5g0080881</name>
</gene>
<reference evidence="1 2" key="1">
    <citation type="journal article" date="2018" name="Nat. Genet.">
        <title>The Rosa genome provides new insights in the design of modern roses.</title>
        <authorList>
            <person name="Bendahmane M."/>
        </authorList>
    </citation>
    <scope>NUCLEOTIDE SEQUENCE [LARGE SCALE GENOMIC DNA]</scope>
    <source>
        <strain evidence="2">cv. Old Blush</strain>
    </source>
</reference>
<name>A0A2P6QMV9_ROSCH</name>
<protein>
    <submittedName>
        <fullName evidence="1">Uncharacterized protein</fullName>
    </submittedName>
</protein>
<dbReference type="AlphaFoldDB" id="A0A2P6QMV9"/>
<proteinExistence type="predicted"/>
<sequence>MDCVGGLHCICSAAHALCHRDKIFNSYSLGCFLFRLRVRIILLKVHLCFS</sequence>
<accession>A0A2P6QMV9</accession>
<evidence type="ECO:0000313" key="2">
    <source>
        <dbReference type="Proteomes" id="UP000238479"/>
    </source>
</evidence>
<dbReference type="Proteomes" id="UP000238479">
    <property type="component" value="Chromosome 5"/>
</dbReference>